<keyword evidence="3" id="KW-1185">Reference proteome</keyword>
<feature type="transmembrane region" description="Helical" evidence="1">
    <location>
        <begin position="221"/>
        <end position="244"/>
    </location>
</feature>
<feature type="transmembrane region" description="Helical" evidence="1">
    <location>
        <begin position="44"/>
        <end position="64"/>
    </location>
</feature>
<keyword evidence="1" id="KW-0472">Membrane</keyword>
<keyword evidence="1" id="KW-0812">Transmembrane</keyword>
<dbReference type="AlphaFoldDB" id="A0AAE0F8Y6"/>
<keyword evidence="1" id="KW-1133">Transmembrane helix</keyword>
<evidence type="ECO:0008006" key="4">
    <source>
        <dbReference type="Google" id="ProtNLM"/>
    </source>
</evidence>
<organism evidence="2 3">
    <name type="scientific">Cymbomonas tetramitiformis</name>
    <dbReference type="NCBI Taxonomy" id="36881"/>
    <lineage>
        <taxon>Eukaryota</taxon>
        <taxon>Viridiplantae</taxon>
        <taxon>Chlorophyta</taxon>
        <taxon>Pyramimonadophyceae</taxon>
        <taxon>Pyramimonadales</taxon>
        <taxon>Pyramimonadaceae</taxon>
        <taxon>Cymbomonas</taxon>
    </lineage>
</organism>
<gene>
    <name evidence="2" type="ORF">CYMTET_35683</name>
</gene>
<reference evidence="2 3" key="1">
    <citation type="journal article" date="2015" name="Genome Biol. Evol.">
        <title>Comparative Genomics of a Bacterivorous Green Alga Reveals Evolutionary Causalities and Consequences of Phago-Mixotrophic Mode of Nutrition.</title>
        <authorList>
            <person name="Burns J.A."/>
            <person name="Paasch A."/>
            <person name="Narechania A."/>
            <person name="Kim E."/>
        </authorList>
    </citation>
    <scope>NUCLEOTIDE SEQUENCE [LARGE SCALE GENOMIC DNA]</scope>
    <source>
        <strain evidence="2 3">PLY_AMNH</strain>
    </source>
</reference>
<evidence type="ECO:0000256" key="1">
    <source>
        <dbReference type="SAM" id="Phobius"/>
    </source>
</evidence>
<accession>A0AAE0F8Y6</accession>
<dbReference type="EMBL" id="LGRX02022860">
    <property type="protein sequence ID" value="KAK3255210.1"/>
    <property type="molecule type" value="Genomic_DNA"/>
</dbReference>
<feature type="transmembrane region" description="Helical" evidence="1">
    <location>
        <begin position="256"/>
        <end position="278"/>
    </location>
</feature>
<feature type="transmembrane region" description="Helical" evidence="1">
    <location>
        <begin position="135"/>
        <end position="160"/>
    </location>
</feature>
<proteinExistence type="predicted"/>
<feature type="transmembrane region" description="Helical" evidence="1">
    <location>
        <begin position="345"/>
        <end position="366"/>
    </location>
</feature>
<feature type="transmembrane region" description="Helical" evidence="1">
    <location>
        <begin position="181"/>
        <end position="201"/>
    </location>
</feature>
<feature type="transmembrane region" description="Helical" evidence="1">
    <location>
        <begin position="284"/>
        <end position="307"/>
    </location>
</feature>
<dbReference type="Proteomes" id="UP001190700">
    <property type="component" value="Unassembled WGS sequence"/>
</dbReference>
<name>A0AAE0F8Y6_9CHLO</name>
<comment type="caution">
    <text evidence="2">The sequence shown here is derived from an EMBL/GenBank/DDBJ whole genome shotgun (WGS) entry which is preliminary data.</text>
</comment>
<feature type="transmembrane region" description="Helical" evidence="1">
    <location>
        <begin position="69"/>
        <end position="88"/>
    </location>
</feature>
<protein>
    <recommendedName>
        <fullName evidence="4">Transmembrane protein</fullName>
    </recommendedName>
</protein>
<evidence type="ECO:0000313" key="3">
    <source>
        <dbReference type="Proteomes" id="UP001190700"/>
    </source>
</evidence>
<evidence type="ECO:0000313" key="2">
    <source>
        <dbReference type="EMBL" id="KAK3255210.1"/>
    </source>
</evidence>
<sequence>MNNTSGDEVDTTKHDRLSALEFSKLSSDRIDQRQNVIEHAWKVYLFYFFDIWQNLSILVTALIYTPRGFLFLTPAYHVAICVVNLGLLQTVRPYDPDALNTLPPQKILDVNVFASLDAVKVSEELRRHEWVNIMAMFHAVAVGLDVWLMVSALVSIYTCFHEDYIYSKAHVIWMPQPCNRTAKDVGFVFGGVSVFAAYNLWTSFTQINLLVNYGKCHPEKAVYIASSVSCVNVVLSLVASAQHLSMLNTFDASRRLFWGWFAYYAWIVVCNILVASVWPYGRVLFYVLVFCLSLDFILSGSMSAAAFSQVVAPKNGDEGHNTYICGLFGDDELHEKQYGDMITFVWTRFVQFFVNGVIILCTFMLYSSVANRQVANAFNTSQSIKGVRSAKVPPRRAVSVRDTRATLNMHDDTIVKIGYSTDAKYRKRA</sequence>